<evidence type="ECO:0000313" key="8">
    <source>
        <dbReference type="Proteomes" id="UP000010866"/>
    </source>
</evidence>
<evidence type="ECO:0000313" key="7">
    <source>
        <dbReference type="EMBL" id="AGB50449.1"/>
    </source>
</evidence>
<dbReference type="AlphaFoldDB" id="L0L2D9"/>
<keyword evidence="3 6" id="KW-0812">Transmembrane</keyword>
<dbReference type="Proteomes" id="UP000010866">
    <property type="component" value="Chromosome"/>
</dbReference>
<dbReference type="NCBIfam" id="TIGR02454">
    <property type="entry name" value="ECF_T_CbiQ"/>
    <property type="match status" value="1"/>
</dbReference>
<feature type="transmembrane region" description="Helical" evidence="6">
    <location>
        <begin position="63"/>
        <end position="86"/>
    </location>
</feature>
<dbReference type="GeneID" id="14408368"/>
<dbReference type="Pfam" id="PF02361">
    <property type="entry name" value="CbiQ"/>
    <property type="match status" value="1"/>
</dbReference>
<feature type="transmembrane region" description="Helical" evidence="6">
    <location>
        <begin position="154"/>
        <end position="175"/>
    </location>
</feature>
<evidence type="ECO:0000256" key="1">
    <source>
        <dbReference type="ARBA" id="ARBA00004651"/>
    </source>
</evidence>
<keyword evidence="4 6" id="KW-1133">Transmembrane helix</keyword>
<evidence type="ECO:0000256" key="2">
    <source>
        <dbReference type="ARBA" id="ARBA00022475"/>
    </source>
</evidence>
<dbReference type="KEGG" id="mhz:Metho_2290"/>
<gene>
    <name evidence="7" type="ordered locus">Metho_2290</name>
</gene>
<proteinExistence type="predicted"/>
<keyword evidence="2" id="KW-1003">Cell membrane</keyword>
<name>L0L2D9_METHD</name>
<comment type="subcellular location">
    <subcellularLocation>
        <location evidence="1">Cell membrane</location>
        <topology evidence="1">Multi-pass membrane protein</topology>
    </subcellularLocation>
</comment>
<dbReference type="GO" id="GO:0006824">
    <property type="term" value="P:cobalt ion transport"/>
    <property type="evidence" value="ECO:0007669"/>
    <property type="project" value="InterPro"/>
</dbReference>
<feature type="transmembrane region" description="Helical" evidence="6">
    <location>
        <begin position="237"/>
        <end position="254"/>
    </location>
</feature>
<evidence type="ECO:0000256" key="5">
    <source>
        <dbReference type="ARBA" id="ARBA00023136"/>
    </source>
</evidence>
<reference evidence="8" key="1">
    <citation type="submission" date="2012-02" db="EMBL/GenBank/DDBJ databases">
        <title>Complete sequence of chromosome of Methanomethylovorans hollandica DSM 15978.</title>
        <authorList>
            <person name="Lucas S."/>
            <person name="Copeland A."/>
            <person name="Lapidus A."/>
            <person name="Glavina del Rio T."/>
            <person name="Dalin E."/>
            <person name="Tice H."/>
            <person name="Bruce D."/>
            <person name="Goodwin L."/>
            <person name="Pitluck S."/>
            <person name="Peters L."/>
            <person name="Mikhailova N."/>
            <person name="Held B."/>
            <person name="Kyrpides N."/>
            <person name="Mavromatis K."/>
            <person name="Ivanova N."/>
            <person name="Brettin T."/>
            <person name="Detter J.C."/>
            <person name="Han C."/>
            <person name="Larimer F."/>
            <person name="Land M."/>
            <person name="Hauser L."/>
            <person name="Markowitz V."/>
            <person name="Cheng J.-F."/>
            <person name="Hugenholtz P."/>
            <person name="Woyke T."/>
            <person name="Wu D."/>
            <person name="Spring S."/>
            <person name="Schroeder M."/>
            <person name="Brambilla E."/>
            <person name="Klenk H.-P."/>
            <person name="Eisen J.A."/>
        </authorList>
    </citation>
    <scope>NUCLEOTIDE SEQUENCE [LARGE SCALE GENOMIC DNA]</scope>
    <source>
        <strain evidence="8">DSM 15978 / NBRC 107637 / DMS1</strain>
    </source>
</reference>
<protein>
    <submittedName>
        <fullName evidence="7">Cobalt ABC transporter, permease protein CbiQ</fullName>
    </submittedName>
</protein>
<evidence type="ECO:0000256" key="4">
    <source>
        <dbReference type="ARBA" id="ARBA00022989"/>
    </source>
</evidence>
<accession>L0L2D9</accession>
<dbReference type="CDD" id="cd16914">
    <property type="entry name" value="EcfT"/>
    <property type="match status" value="1"/>
</dbReference>
<keyword evidence="8" id="KW-1185">Reference proteome</keyword>
<dbReference type="InterPro" id="IPR012809">
    <property type="entry name" value="ECF_CbiQ"/>
</dbReference>
<dbReference type="STRING" id="867904.Metho_2290"/>
<evidence type="ECO:0000256" key="3">
    <source>
        <dbReference type="ARBA" id="ARBA00022692"/>
    </source>
</evidence>
<dbReference type="GO" id="GO:0043190">
    <property type="term" value="C:ATP-binding cassette (ABC) transporter complex"/>
    <property type="evidence" value="ECO:0007669"/>
    <property type="project" value="InterPro"/>
</dbReference>
<dbReference type="HOGENOM" id="CLU_056469_5_0_2"/>
<dbReference type="RefSeq" id="WP_015325614.1">
    <property type="nucleotide sequence ID" value="NC_019977.1"/>
</dbReference>
<dbReference type="EMBL" id="CP003362">
    <property type="protein sequence ID" value="AGB50449.1"/>
    <property type="molecule type" value="Genomic_DNA"/>
</dbReference>
<keyword evidence="5 6" id="KW-0472">Membrane</keyword>
<dbReference type="PANTHER" id="PTHR43723">
    <property type="entry name" value="COBALT TRANSPORT PROTEIN CBIQ"/>
    <property type="match status" value="1"/>
</dbReference>
<dbReference type="PANTHER" id="PTHR43723:SF1">
    <property type="entry name" value="COBALT TRANSPORT PROTEIN CBIQ"/>
    <property type="match status" value="1"/>
</dbReference>
<dbReference type="InterPro" id="IPR052770">
    <property type="entry name" value="Cobalt_transport_CbiQ"/>
</dbReference>
<evidence type="ECO:0000256" key="6">
    <source>
        <dbReference type="SAM" id="Phobius"/>
    </source>
</evidence>
<organism evidence="7 8">
    <name type="scientific">Methanomethylovorans hollandica (strain DSM 15978 / NBRC 107637 / DMS1)</name>
    <dbReference type="NCBI Taxonomy" id="867904"/>
    <lineage>
        <taxon>Archaea</taxon>
        <taxon>Methanobacteriati</taxon>
        <taxon>Methanobacteriota</taxon>
        <taxon>Stenosarchaea group</taxon>
        <taxon>Methanomicrobia</taxon>
        <taxon>Methanosarcinales</taxon>
        <taxon>Methanosarcinaceae</taxon>
        <taxon>Methanomethylovorans</taxon>
    </lineage>
</organism>
<dbReference type="OrthoDB" id="147966at2157"/>
<feature type="transmembrane region" description="Helical" evidence="6">
    <location>
        <begin position="20"/>
        <end position="51"/>
    </location>
</feature>
<sequence length="260" mass="29108">MTSILDDYALNSPLREKNNWLKIAITAFGIVMGVSSNSPVTPFVIALCMGIATIRFSKVPTSFYLKILAAPAGFVLISVVIIAFFSGNGSEVFGFDLWGHRLGVSTGGLNMALVVLARTISGMSCLFFLSLSTPMIELFSVLKATRFPDSFIEIAMMMYRYIFVFMEVAMGIKYAQTVRLGYKDFRTSLRSIGMLATSLFIRAWEQGEKLYVSMNSRCYDGKFMLLEEHRPIKRSEVALTSAYFILVLVVFYSTRNILLI</sequence>
<dbReference type="InterPro" id="IPR003339">
    <property type="entry name" value="ABC/ECF_trnsptr_transmembrane"/>
</dbReference>